<proteinExistence type="predicted"/>
<evidence type="ECO:0000313" key="4">
    <source>
        <dbReference type="Proteomes" id="UP000077755"/>
    </source>
</evidence>
<dbReference type="EMBL" id="CP093351">
    <property type="protein sequence ID" value="WOH16571.1"/>
    <property type="molecule type" value="Genomic_DNA"/>
</dbReference>
<keyword evidence="2" id="KW-0732">Signal</keyword>
<accession>A0A175YKA2</accession>
<organism evidence="3 4">
    <name type="scientific">Daucus carota subsp. sativus</name>
    <name type="common">Carrot</name>
    <dbReference type="NCBI Taxonomy" id="79200"/>
    <lineage>
        <taxon>Eukaryota</taxon>
        <taxon>Viridiplantae</taxon>
        <taxon>Streptophyta</taxon>
        <taxon>Embryophyta</taxon>
        <taxon>Tracheophyta</taxon>
        <taxon>Spermatophyta</taxon>
        <taxon>Magnoliopsida</taxon>
        <taxon>eudicotyledons</taxon>
        <taxon>Gunneridae</taxon>
        <taxon>Pentapetalae</taxon>
        <taxon>asterids</taxon>
        <taxon>campanulids</taxon>
        <taxon>Apiales</taxon>
        <taxon>Apiaceae</taxon>
        <taxon>Apioideae</taxon>
        <taxon>Scandiceae</taxon>
        <taxon>Daucinae</taxon>
        <taxon>Daucus</taxon>
        <taxon>Daucus sect. Daucus</taxon>
    </lineage>
</organism>
<dbReference type="Proteomes" id="UP000077755">
    <property type="component" value="Chromosome 9"/>
</dbReference>
<reference evidence="3" key="1">
    <citation type="journal article" date="2016" name="Nat. Genet.">
        <title>A high-quality carrot genome assembly provides new insights into carotenoid accumulation and asterid genome evolution.</title>
        <authorList>
            <person name="Iorizzo M."/>
            <person name="Ellison S."/>
            <person name="Senalik D."/>
            <person name="Zeng P."/>
            <person name="Satapoomin P."/>
            <person name="Huang J."/>
            <person name="Bowman M."/>
            <person name="Iovene M."/>
            <person name="Sanseverino W."/>
            <person name="Cavagnaro P."/>
            <person name="Yildiz M."/>
            <person name="Macko-Podgorni A."/>
            <person name="Moranska E."/>
            <person name="Grzebelus E."/>
            <person name="Grzebelus D."/>
            <person name="Ashrafi H."/>
            <person name="Zheng Z."/>
            <person name="Cheng S."/>
            <person name="Spooner D."/>
            <person name="Van Deynze A."/>
            <person name="Simon P."/>
        </authorList>
    </citation>
    <scope>NUCLEOTIDE SEQUENCE</scope>
    <source>
        <tissue evidence="3">Leaf</tissue>
    </source>
</reference>
<protein>
    <submittedName>
        <fullName evidence="3">Uncharacterized protein</fullName>
    </submittedName>
</protein>
<dbReference type="AlphaFoldDB" id="A0A175YKA2"/>
<feature type="region of interest" description="Disordered" evidence="1">
    <location>
        <begin position="58"/>
        <end position="101"/>
    </location>
</feature>
<feature type="chain" id="PRO_5043791997" evidence="2">
    <location>
        <begin position="25"/>
        <end position="101"/>
    </location>
</feature>
<reference evidence="3" key="2">
    <citation type="submission" date="2022-03" db="EMBL/GenBank/DDBJ databases">
        <title>Draft title - Genomic analysis of global carrot germplasm unveils the trajectory of domestication and the origin of high carotenoid orange carrot.</title>
        <authorList>
            <person name="Iorizzo M."/>
            <person name="Ellison S."/>
            <person name="Senalik D."/>
            <person name="Macko-Podgorni A."/>
            <person name="Grzebelus D."/>
            <person name="Bostan H."/>
            <person name="Rolling W."/>
            <person name="Curaba J."/>
            <person name="Simon P."/>
        </authorList>
    </citation>
    <scope>NUCLEOTIDE SEQUENCE</scope>
    <source>
        <tissue evidence="3">Leaf</tissue>
    </source>
</reference>
<evidence type="ECO:0000256" key="1">
    <source>
        <dbReference type="SAM" id="MobiDB-lite"/>
    </source>
</evidence>
<evidence type="ECO:0000313" key="3">
    <source>
        <dbReference type="EMBL" id="WOH16571.1"/>
    </source>
</evidence>
<name>A0A175YKA2_DAUCS</name>
<gene>
    <name evidence="3" type="ORF">DCAR_0936127</name>
</gene>
<feature type="compositionally biased region" description="Polar residues" evidence="1">
    <location>
        <begin position="59"/>
        <end position="75"/>
    </location>
</feature>
<keyword evidence="4" id="KW-1185">Reference proteome</keyword>
<sequence length="101" mass="10917">MAHLTKLYLLALAFILLSNQSARCITASSLHQGDKQNRWFLSCGNGYRKLGHLNCGNAGESTNMRKTPWSESLKTALSPPPAPVMRGGSPSEDIAPPPPNK</sequence>
<evidence type="ECO:0000256" key="2">
    <source>
        <dbReference type="SAM" id="SignalP"/>
    </source>
</evidence>
<dbReference type="Gramene" id="KZM83571">
    <property type="protein sequence ID" value="KZM83571"/>
    <property type="gene ID" value="DCAR_031140"/>
</dbReference>
<feature type="signal peptide" evidence="2">
    <location>
        <begin position="1"/>
        <end position="24"/>
    </location>
</feature>